<keyword evidence="3" id="KW-0012">Acyltransferase</keyword>
<protein>
    <submittedName>
        <fullName evidence="3">Acyltransferase</fullName>
    </submittedName>
</protein>
<keyword evidence="3" id="KW-0808">Transferase</keyword>
<feature type="transmembrane region" description="Helical" evidence="1">
    <location>
        <begin position="101"/>
        <end position="120"/>
    </location>
</feature>
<sequence length="369" mass="41000">MTETGASVGAAGGGKPVARKRTRIFYLDLVRALAALLIVLTHFNNPYLAEGGYVLTNFPFGIYVGGLGVSLFLIISGAALTLTYRRPINLKRFYWKRFLNIYPMFWTAWILATLYFFVVTGGRPPNSAPTRSLIFTVLGVDGLVANFHVRTAYLLGEWFLGFILLYYLVFPLLLWAIDRYPIVTGVAILAAYAATVIVMQRYFVGYPSAMILTTRLPELAFGSYFVLYGRRVHWATVIPAAAVLAVSAMLPEEIPEDVATTLVGISAFLILVVVGRYVAIQPVRVLVDLIAKYSYPIFLVHHVVIMVLYEKINVAGFVPVQRYTMLAATCVIVFGLSVALVRITDHVVAFVTKAFKGMSWRSEVSEVER</sequence>
<proteinExistence type="predicted"/>
<organism evidence="3 4">
    <name type="scientific">Actinomyces oris</name>
    <dbReference type="NCBI Taxonomy" id="544580"/>
    <lineage>
        <taxon>Bacteria</taxon>
        <taxon>Bacillati</taxon>
        <taxon>Actinomycetota</taxon>
        <taxon>Actinomycetes</taxon>
        <taxon>Actinomycetales</taxon>
        <taxon>Actinomycetaceae</taxon>
        <taxon>Actinomyces</taxon>
    </lineage>
</organism>
<dbReference type="GO" id="GO:0016747">
    <property type="term" value="F:acyltransferase activity, transferring groups other than amino-acyl groups"/>
    <property type="evidence" value="ECO:0007669"/>
    <property type="project" value="InterPro"/>
</dbReference>
<keyword evidence="1" id="KW-1133">Transmembrane helix</keyword>
<feature type="transmembrane region" description="Helical" evidence="1">
    <location>
        <begin position="158"/>
        <end position="177"/>
    </location>
</feature>
<name>A0A1Q8WXL7_9ACTO</name>
<evidence type="ECO:0000313" key="4">
    <source>
        <dbReference type="Proteomes" id="UP000185963"/>
    </source>
</evidence>
<accession>A0A1Q8WXL7</accession>
<feature type="transmembrane region" description="Helical" evidence="1">
    <location>
        <begin position="321"/>
        <end position="343"/>
    </location>
</feature>
<reference evidence="3 4" key="1">
    <citation type="submission" date="2016-12" db="EMBL/GenBank/DDBJ databases">
        <title>Genomic comparison of strains in the 'Actinomyces naeslundii' group.</title>
        <authorList>
            <person name="Mughal S.R."/>
            <person name="Do T."/>
            <person name="Gilbert S.C."/>
            <person name="Witherden E.A."/>
            <person name="Didelot X."/>
            <person name="Beighton D."/>
        </authorList>
    </citation>
    <scope>NUCLEOTIDE SEQUENCE [LARGE SCALE GENOMIC DNA]</scope>
    <source>
        <strain evidence="3 4">WE8B-23</strain>
    </source>
</reference>
<dbReference type="AlphaFoldDB" id="A0A1Q8WXL7"/>
<evidence type="ECO:0000313" key="3">
    <source>
        <dbReference type="EMBL" id="OLO72831.1"/>
    </source>
</evidence>
<dbReference type="GO" id="GO:0000271">
    <property type="term" value="P:polysaccharide biosynthetic process"/>
    <property type="evidence" value="ECO:0007669"/>
    <property type="project" value="TreeGrafter"/>
</dbReference>
<feature type="transmembrane region" description="Helical" evidence="1">
    <location>
        <begin position="258"/>
        <end position="278"/>
    </location>
</feature>
<evidence type="ECO:0000259" key="2">
    <source>
        <dbReference type="Pfam" id="PF01757"/>
    </source>
</evidence>
<feature type="transmembrane region" description="Helical" evidence="1">
    <location>
        <begin position="290"/>
        <end position="309"/>
    </location>
</feature>
<dbReference type="EMBL" id="MSKS01000003">
    <property type="protein sequence ID" value="OLO72831.1"/>
    <property type="molecule type" value="Genomic_DNA"/>
</dbReference>
<dbReference type="RefSeq" id="WP_075389575.1">
    <property type="nucleotide sequence ID" value="NZ_MSKS01000003.1"/>
</dbReference>
<feature type="domain" description="Acyltransferase 3" evidence="2">
    <location>
        <begin position="25"/>
        <end position="341"/>
    </location>
</feature>
<dbReference type="GO" id="GO:0016020">
    <property type="term" value="C:membrane"/>
    <property type="evidence" value="ECO:0007669"/>
    <property type="project" value="TreeGrafter"/>
</dbReference>
<feature type="transmembrane region" description="Helical" evidence="1">
    <location>
        <begin position="60"/>
        <end position="80"/>
    </location>
</feature>
<dbReference type="OrthoDB" id="9796461at2"/>
<dbReference type="Proteomes" id="UP000185963">
    <property type="component" value="Unassembled WGS sequence"/>
</dbReference>
<keyword evidence="1" id="KW-0812">Transmembrane</keyword>
<dbReference type="PANTHER" id="PTHR23028:SF53">
    <property type="entry name" value="ACYL_TRANSF_3 DOMAIN-CONTAINING PROTEIN"/>
    <property type="match status" value="1"/>
</dbReference>
<feature type="transmembrane region" description="Helical" evidence="1">
    <location>
        <begin position="24"/>
        <end position="40"/>
    </location>
</feature>
<dbReference type="InterPro" id="IPR002656">
    <property type="entry name" value="Acyl_transf_3_dom"/>
</dbReference>
<feature type="transmembrane region" description="Helical" evidence="1">
    <location>
        <begin position="183"/>
        <end position="204"/>
    </location>
</feature>
<gene>
    <name evidence="3" type="ORF">BKH20_00945</name>
</gene>
<keyword evidence="1" id="KW-0472">Membrane</keyword>
<dbReference type="InterPro" id="IPR050879">
    <property type="entry name" value="Acyltransferase_3"/>
</dbReference>
<dbReference type="Pfam" id="PF01757">
    <property type="entry name" value="Acyl_transf_3"/>
    <property type="match status" value="1"/>
</dbReference>
<dbReference type="PANTHER" id="PTHR23028">
    <property type="entry name" value="ACETYLTRANSFERASE"/>
    <property type="match status" value="1"/>
</dbReference>
<comment type="caution">
    <text evidence="3">The sequence shown here is derived from an EMBL/GenBank/DDBJ whole genome shotgun (WGS) entry which is preliminary data.</text>
</comment>
<evidence type="ECO:0000256" key="1">
    <source>
        <dbReference type="SAM" id="Phobius"/>
    </source>
</evidence>